<dbReference type="SUPFAM" id="SSF56112">
    <property type="entry name" value="Protein kinase-like (PK-like)"/>
    <property type="match status" value="1"/>
</dbReference>
<protein>
    <recommendedName>
        <fullName evidence="1">protein-ribulosamine 3-kinase</fullName>
        <ecNumber evidence="1">2.7.1.172</ecNumber>
    </recommendedName>
</protein>
<dbReference type="InterPro" id="IPR016477">
    <property type="entry name" value="Fructo-/Ketosamine-3-kinase"/>
</dbReference>
<dbReference type="PANTHER" id="PTHR12149:SF8">
    <property type="entry name" value="PROTEIN-RIBULOSAMINE 3-KINASE"/>
    <property type="match status" value="1"/>
</dbReference>
<dbReference type="EMBL" id="ML991876">
    <property type="protein sequence ID" value="KAF2229077.1"/>
    <property type="molecule type" value="Genomic_DNA"/>
</dbReference>
<organism evidence="3 4">
    <name type="scientific">Viridothelium virens</name>
    <name type="common">Speckled blister lichen</name>
    <name type="synonym">Trypethelium virens</name>
    <dbReference type="NCBI Taxonomy" id="1048519"/>
    <lineage>
        <taxon>Eukaryota</taxon>
        <taxon>Fungi</taxon>
        <taxon>Dikarya</taxon>
        <taxon>Ascomycota</taxon>
        <taxon>Pezizomycotina</taxon>
        <taxon>Dothideomycetes</taxon>
        <taxon>Dothideomycetes incertae sedis</taxon>
        <taxon>Trypetheliales</taxon>
        <taxon>Trypetheliaceae</taxon>
        <taxon>Viridothelium</taxon>
    </lineage>
</organism>
<gene>
    <name evidence="3" type="ORF">EV356DRAFT_562271</name>
</gene>
<comment type="catalytic activity">
    <reaction evidence="2">
        <text>N(6)-D-ribulosyl-L-lysyl-[protein] + ATP = N(6)-(3-O-phospho-D-ribulosyl)-L-lysyl-[protein] + ADP + H(+)</text>
        <dbReference type="Rhea" id="RHEA:48432"/>
        <dbReference type="Rhea" id="RHEA-COMP:12103"/>
        <dbReference type="Rhea" id="RHEA-COMP:12104"/>
        <dbReference type="ChEBI" id="CHEBI:15378"/>
        <dbReference type="ChEBI" id="CHEBI:30616"/>
        <dbReference type="ChEBI" id="CHEBI:90418"/>
        <dbReference type="ChEBI" id="CHEBI:90420"/>
        <dbReference type="ChEBI" id="CHEBI:456216"/>
        <dbReference type="EC" id="2.7.1.172"/>
    </reaction>
    <physiologicalReaction direction="left-to-right" evidence="2">
        <dbReference type="Rhea" id="RHEA:48433"/>
    </physiologicalReaction>
</comment>
<dbReference type="GO" id="GO:0102193">
    <property type="term" value="F:protein-ribulosamine 3-kinase activity"/>
    <property type="evidence" value="ECO:0007669"/>
    <property type="project" value="UniProtKB-EC"/>
</dbReference>
<dbReference type="OrthoDB" id="5772781at2759"/>
<sequence>MSESSELAFGVEGNFPLHKAVVKAMPSGTRVILAESCGVSAWTKTAKISVVLPDGSPKRYFLKCAIGRTAQSLAEGEYESASAINAIIPGFVPQAAGWGQYHIGESQVYFFLGDYHDMDLSAAPEPASFTTQVAELHSKGKSPNGLFGFPVPTVCGIFERTVTWERSWAKCFANQLWDVIKYDNETNGPWPEYDAACRQLIDAVIPRLLGALQSNGRNIEPALIHGDLWERNIGIDMETGETIVFDPGCTYAHNEMEFGTWRCSWAFHFKSPIYMRLYNATSSRRSLLHPYLNDSAGHAGSISRSIAYNDMLFLCEKYAPLGSLERYDPEKDISVTRTYIQHSTHIMKDAHLNGQSVMS</sequence>
<accession>A0A6A6GTR8</accession>
<dbReference type="PANTHER" id="PTHR12149">
    <property type="entry name" value="FRUCTOSAMINE 3 KINASE-RELATED PROTEIN"/>
    <property type="match status" value="1"/>
</dbReference>
<evidence type="ECO:0000313" key="4">
    <source>
        <dbReference type="Proteomes" id="UP000800092"/>
    </source>
</evidence>
<dbReference type="InterPro" id="IPR011009">
    <property type="entry name" value="Kinase-like_dom_sf"/>
</dbReference>
<evidence type="ECO:0000256" key="2">
    <source>
        <dbReference type="ARBA" id="ARBA00048655"/>
    </source>
</evidence>
<keyword evidence="4" id="KW-1185">Reference proteome</keyword>
<name>A0A6A6GTR8_VIRVR</name>
<dbReference type="Pfam" id="PF03881">
    <property type="entry name" value="Fructosamin_kin"/>
    <property type="match status" value="1"/>
</dbReference>
<dbReference type="EC" id="2.7.1.172" evidence="1"/>
<proteinExistence type="predicted"/>
<reference evidence="3" key="1">
    <citation type="journal article" date="2020" name="Stud. Mycol.">
        <title>101 Dothideomycetes genomes: a test case for predicting lifestyles and emergence of pathogens.</title>
        <authorList>
            <person name="Haridas S."/>
            <person name="Albert R."/>
            <person name="Binder M."/>
            <person name="Bloem J."/>
            <person name="Labutti K."/>
            <person name="Salamov A."/>
            <person name="Andreopoulos B."/>
            <person name="Baker S."/>
            <person name="Barry K."/>
            <person name="Bills G."/>
            <person name="Bluhm B."/>
            <person name="Cannon C."/>
            <person name="Castanera R."/>
            <person name="Culley D."/>
            <person name="Daum C."/>
            <person name="Ezra D."/>
            <person name="Gonzalez J."/>
            <person name="Henrissat B."/>
            <person name="Kuo A."/>
            <person name="Liang C."/>
            <person name="Lipzen A."/>
            <person name="Lutzoni F."/>
            <person name="Magnuson J."/>
            <person name="Mondo S."/>
            <person name="Nolan M."/>
            <person name="Ohm R."/>
            <person name="Pangilinan J."/>
            <person name="Park H.-J."/>
            <person name="Ramirez L."/>
            <person name="Alfaro M."/>
            <person name="Sun H."/>
            <person name="Tritt A."/>
            <person name="Yoshinaga Y."/>
            <person name="Zwiers L.-H."/>
            <person name="Turgeon B."/>
            <person name="Goodwin S."/>
            <person name="Spatafora J."/>
            <person name="Crous P."/>
            <person name="Grigoriev I."/>
        </authorList>
    </citation>
    <scope>NUCLEOTIDE SEQUENCE</scope>
    <source>
        <strain evidence="3">Tuck. ex Michener</strain>
    </source>
</reference>
<dbReference type="Gene3D" id="3.90.1200.10">
    <property type="match status" value="1"/>
</dbReference>
<dbReference type="Proteomes" id="UP000800092">
    <property type="component" value="Unassembled WGS sequence"/>
</dbReference>
<evidence type="ECO:0000256" key="1">
    <source>
        <dbReference type="ARBA" id="ARBA00011961"/>
    </source>
</evidence>
<evidence type="ECO:0000313" key="3">
    <source>
        <dbReference type="EMBL" id="KAF2229077.1"/>
    </source>
</evidence>
<dbReference type="AlphaFoldDB" id="A0A6A6GTR8"/>